<feature type="transmembrane region" description="Helical" evidence="6">
    <location>
        <begin position="215"/>
        <end position="233"/>
    </location>
</feature>
<dbReference type="InterPro" id="IPR011547">
    <property type="entry name" value="SLC26A/SulP_dom"/>
</dbReference>
<gene>
    <name evidence="8" type="ORF">C2S_5439</name>
</gene>
<feature type="transmembrane region" description="Helical" evidence="6">
    <location>
        <begin position="1053"/>
        <end position="1077"/>
    </location>
</feature>
<evidence type="ECO:0000256" key="6">
    <source>
        <dbReference type="SAM" id="Phobius"/>
    </source>
</evidence>
<dbReference type="InterPro" id="IPR001902">
    <property type="entry name" value="SLC26A/SulP_fam"/>
</dbReference>
<evidence type="ECO:0000256" key="4">
    <source>
        <dbReference type="ARBA" id="ARBA00023136"/>
    </source>
</evidence>
<dbReference type="PANTHER" id="PTHR11814">
    <property type="entry name" value="SULFATE TRANSPORTER"/>
    <property type="match status" value="1"/>
</dbReference>
<dbReference type="EMBL" id="CABFJX010000113">
    <property type="protein sequence ID" value="VTT64438.1"/>
    <property type="molecule type" value="Genomic_DNA"/>
</dbReference>
<evidence type="ECO:0000256" key="2">
    <source>
        <dbReference type="ARBA" id="ARBA00022692"/>
    </source>
</evidence>
<comment type="caution">
    <text evidence="8">The sequence shown here is derived from an EMBL/GenBank/DDBJ whole genome shotgun (WGS) entry which is preliminary data.</text>
</comment>
<feature type="transmembrane region" description="Helical" evidence="6">
    <location>
        <begin position="991"/>
        <end position="1011"/>
    </location>
</feature>
<dbReference type="InterPro" id="IPR018045">
    <property type="entry name" value="S04_transporter_CS"/>
</dbReference>
<evidence type="ECO:0000256" key="3">
    <source>
        <dbReference type="ARBA" id="ARBA00022989"/>
    </source>
</evidence>
<feature type="transmembrane region" description="Helical" evidence="6">
    <location>
        <begin position="134"/>
        <end position="154"/>
    </location>
</feature>
<feature type="transmembrane region" description="Helical" evidence="6">
    <location>
        <begin position="749"/>
        <end position="771"/>
    </location>
</feature>
<feature type="transmembrane region" description="Helical" evidence="6">
    <location>
        <begin position="54"/>
        <end position="75"/>
    </location>
</feature>
<protein>
    <recommendedName>
        <fullName evidence="7">STAS domain-containing protein</fullName>
    </recommendedName>
</protein>
<dbReference type="InterPro" id="IPR002645">
    <property type="entry name" value="STAS_dom"/>
</dbReference>
<reference evidence="8" key="1">
    <citation type="submission" date="2019-05" db="EMBL/GenBank/DDBJ databases">
        <authorList>
            <person name="Piombo E."/>
        </authorList>
    </citation>
    <scope>NUCLEOTIDE SEQUENCE</scope>
    <source>
        <strain evidence="8">C2S</strain>
    </source>
</reference>
<dbReference type="GO" id="GO:0016020">
    <property type="term" value="C:membrane"/>
    <property type="evidence" value="ECO:0007669"/>
    <property type="project" value="UniProtKB-SubCell"/>
</dbReference>
<feature type="compositionally biased region" description="Polar residues" evidence="5">
    <location>
        <begin position="692"/>
        <end position="705"/>
    </location>
</feature>
<dbReference type="CDD" id="cd07042">
    <property type="entry name" value="STAS_SulP_like_sulfate_transporter"/>
    <property type="match status" value="1"/>
</dbReference>
<feature type="transmembrane region" description="Helical" evidence="6">
    <location>
        <begin position="379"/>
        <end position="401"/>
    </location>
</feature>
<evidence type="ECO:0000256" key="5">
    <source>
        <dbReference type="SAM" id="MobiDB-lite"/>
    </source>
</evidence>
<feature type="transmembrane region" description="Helical" evidence="6">
    <location>
        <begin position="435"/>
        <end position="467"/>
    </location>
</feature>
<feature type="transmembrane region" description="Helical" evidence="6">
    <location>
        <begin position="301"/>
        <end position="323"/>
    </location>
</feature>
<keyword evidence="3 6" id="KW-1133">Transmembrane helix</keyword>
<keyword evidence="2 6" id="KW-0812">Transmembrane</keyword>
<evidence type="ECO:0000259" key="7">
    <source>
        <dbReference type="PROSITE" id="PS50801"/>
    </source>
</evidence>
<dbReference type="PROSITE" id="PS01130">
    <property type="entry name" value="SLC26A"/>
    <property type="match status" value="1"/>
</dbReference>
<dbReference type="GO" id="GO:0008271">
    <property type="term" value="F:secondary active sulfate transmembrane transporter activity"/>
    <property type="evidence" value="ECO:0007669"/>
    <property type="project" value="InterPro"/>
</dbReference>
<feature type="region of interest" description="Disordered" evidence="5">
    <location>
        <begin position="674"/>
        <end position="716"/>
    </location>
</feature>
<feature type="transmembrane region" description="Helical" evidence="6">
    <location>
        <begin position="1023"/>
        <end position="1041"/>
    </location>
</feature>
<feature type="transmembrane region" description="Helical" evidence="6">
    <location>
        <begin position="791"/>
        <end position="811"/>
    </location>
</feature>
<feature type="transmembrane region" description="Helical" evidence="6">
    <location>
        <begin position="937"/>
        <end position="957"/>
    </location>
</feature>
<keyword evidence="4 6" id="KW-0472">Membrane</keyword>
<dbReference type="NCBIfam" id="TIGR00815">
    <property type="entry name" value="sulP"/>
    <property type="match status" value="1"/>
</dbReference>
<name>A0A9Q9RKB4_FUSFU</name>
<feature type="compositionally biased region" description="Basic and acidic residues" evidence="5">
    <location>
        <begin position="674"/>
        <end position="685"/>
    </location>
</feature>
<dbReference type="Pfam" id="PF00916">
    <property type="entry name" value="Sulfate_transp"/>
    <property type="match status" value="1"/>
</dbReference>
<accession>A0A9Q9RKB4</accession>
<dbReference type="InterPro" id="IPR036513">
    <property type="entry name" value="STAS_dom_sf"/>
</dbReference>
<proteinExistence type="predicted"/>
<dbReference type="AlphaFoldDB" id="A0A9Q9RKB4"/>
<comment type="subcellular location">
    <subcellularLocation>
        <location evidence="1">Membrane</location>
        <topology evidence="1">Multi-pass membrane protein</topology>
    </subcellularLocation>
</comment>
<dbReference type="InterPro" id="IPR007272">
    <property type="entry name" value="Sulf_transp_TsuA/YedE"/>
</dbReference>
<feature type="domain" description="STAS" evidence="7">
    <location>
        <begin position="528"/>
        <end position="649"/>
    </location>
</feature>
<organism evidence="8 9">
    <name type="scientific">Fusarium fujikuroi</name>
    <name type="common">Bakanae and foot rot disease fungus</name>
    <name type="synonym">Gibberella fujikuroi</name>
    <dbReference type="NCBI Taxonomy" id="5127"/>
    <lineage>
        <taxon>Eukaryota</taxon>
        <taxon>Fungi</taxon>
        <taxon>Dikarya</taxon>
        <taxon>Ascomycota</taxon>
        <taxon>Pezizomycotina</taxon>
        <taxon>Sordariomycetes</taxon>
        <taxon>Hypocreomycetidae</taxon>
        <taxon>Hypocreales</taxon>
        <taxon>Nectriaceae</taxon>
        <taxon>Fusarium</taxon>
        <taxon>Fusarium fujikuroi species complex</taxon>
    </lineage>
</organism>
<dbReference type="Pfam" id="PF04143">
    <property type="entry name" value="Sulf_transp"/>
    <property type="match status" value="1"/>
</dbReference>
<dbReference type="PROSITE" id="PS50801">
    <property type="entry name" value="STAS"/>
    <property type="match status" value="1"/>
</dbReference>
<dbReference type="Proteomes" id="UP000760494">
    <property type="component" value="Unassembled WGS sequence"/>
</dbReference>
<evidence type="ECO:0000256" key="1">
    <source>
        <dbReference type="ARBA" id="ARBA00004141"/>
    </source>
</evidence>
<evidence type="ECO:0000313" key="9">
    <source>
        <dbReference type="Proteomes" id="UP000760494"/>
    </source>
</evidence>
<sequence length="1078" mass="116378">MKKTIDYYEVEPTVKEALGECVPSRHDSLCFAKSLFPCLNWLPRYNWRWLLGDSIAGLTVGLVVIPQAMAYALLATLPPDFGLYTSFAGAATYWLFGTSKDIVIGTTAVGSLLVGEVISHVHESRPDTYTSAEIAGTLSFMTGIILFAMGLFRLGWLVEVIPYIPVSAFITAASISIMCTQLPVLLGIHGVNTREEPYKVFISTMKNLGGTKLDAAIGITCLVLLELAKFVFAKLEARQPARKKMWSIMSSLRLTFAMLLYTLVSFLVNRNLKEDQSKFRIVGHINQGFVHAGLPDLKPDLIGVVLPQSPIIIIILIVEHIAIAKSFGKKHGYEVAPSQEIMAQGTANIIGPFLGGYSCTGSFGASAVLSKAGVKTPMAGLFSAFMLLLALYALTGVFYFIPRAALAGLIIHAVSNLVASPSTVMKYWRLSPFEFFIWVAGVVIALFTGLETGIYVTTGLSFLLLLVRIARTSGEFLGRVTVQQIDPGDDEQRLSAIPREKAPSREVYLSLSRKDASNKDIPVESPHPGILIYHFPEGLNYLNQAMHFKTLTDYVYTHTKRATEEPECDKSEALWCDKPVVYKGDTERPVLRAIVIDCSTIHNIDITSVQGLVDVRNALDRWASPYSIQWHFGGLRNRWARRALTAVGFGQSATENGHTIGSWTSILPLARSFDEEHENRRRQSSTDDESIIGTQTSTEVESSSPAAPAEKQGLRPVFPTDRPFFHADLDEAVTAALANAKRSECRFRFIDLFLTIMATSLLTGAIFGTGLTLSGVANPQVIKNQFRLSDFHMLATFLTASATSAAIFTLYNSKTINIPARSASSHGWLGPYDGNIIGGAMLGLGISLTGACPGTVLVQATAGIGASRLLACTSLLAGVVWVRCKPYIIGPPTSRVQNTSVMDVTGLSAGKVLVGYEITMLAILAGILYIAPRSVTMLHPVVGGLLIGFGQLSSVILTEKPVGVSGAYEEFGKFFWDIFGGKGIKSLPQNILFACGLMMGSWATLSNFPAIREVMAQSEQTSLPMVLAGGAFLTFGARIAGGCTSGHGISGMATMGLSSFITIVSMFGAGLVAGLWLA</sequence>
<evidence type="ECO:0000313" key="8">
    <source>
        <dbReference type="EMBL" id="VTT64438.1"/>
    </source>
</evidence>
<feature type="transmembrane region" description="Helical" evidence="6">
    <location>
        <begin position="912"/>
        <end position="931"/>
    </location>
</feature>
<dbReference type="Gene3D" id="3.30.750.24">
    <property type="entry name" value="STAS domain"/>
    <property type="match status" value="1"/>
</dbReference>
<feature type="transmembrane region" description="Helical" evidence="6">
    <location>
        <begin position="166"/>
        <end position="188"/>
    </location>
</feature>
<feature type="transmembrane region" description="Helical" evidence="6">
    <location>
        <begin position="245"/>
        <end position="268"/>
    </location>
</feature>